<feature type="domain" description="GFO/IDH/MocA-like oxidoreductase" evidence="3">
    <location>
        <begin position="129"/>
        <end position="263"/>
    </location>
</feature>
<dbReference type="OrthoDB" id="9776544at2"/>
<dbReference type="STRING" id="1036779.SAMN04515666_111113"/>
<evidence type="ECO:0000313" key="5">
    <source>
        <dbReference type="Proteomes" id="UP000199664"/>
    </source>
</evidence>
<reference evidence="5" key="1">
    <citation type="submission" date="2016-10" db="EMBL/GenBank/DDBJ databases">
        <authorList>
            <person name="Varghese N."/>
            <person name="Submissions S."/>
        </authorList>
    </citation>
    <scope>NUCLEOTIDE SEQUENCE [LARGE SCALE GENOMIC DNA]</scope>
    <source>
        <strain evidence="5">LMG 26383,CCUG 61248,R- 45681</strain>
    </source>
</reference>
<dbReference type="EMBL" id="FOAN01000011">
    <property type="protein sequence ID" value="SEM43125.1"/>
    <property type="molecule type" value="Genomic_DNA"/>
</dbReference>
<proteinExistence type="predicted"/>
<dbReference type="Gene3D" id="3.40.50.720">
    <property type="entry name" value="NAD(P)-binding Rossmann-like Domain"/>
    <property type="match status" value="1"/>
</dbReference>
<gene>
    <name evidence="4" type="ORF">SAMN04515666_111113</name>
</gene>
<dbReference type="InterPro" id="IPR050463">
    <property type="entry name" value="Gfo/Idh/MocA_oxidrdct_glycsds"/>
</dbReference>
<dbReference type="SUPFAM" id="SSF55347">
    <property type="entry name" value="Glyceraldehyde-3-phosphate dehydrogenase-like, C-terminal domain"/>
    <property type="match status" value="1"/>
</dbReference>
<dbReference type="Proteomes" id="UP000199664">
    <property type="component" value="Unassembled WGS sequence"/>
</dbReference>
<name>A0A1H7YAY2_9HYPH</name>
<protein>
    <recommendedName>
        <fullName evidence="6">Oxidoreductase</fullName>
    </recommendedName>
</protein>
<evidence type="ECO:0008006" key="6">
    <source>
        <dbReference type="Google" id="ProtNLM"/>
    </source>
</evidence>
<dbReference type="Pfam" id="PF01408">
    <property type="entry name" value="GFO_IDH_MocA"/>
    <property type="match status" value="1"/>
</dbReference>
<keyword evidence="5" id="KW-1185">Reference proteome</keyword>
<dbReference type="PANTHER" id="PTHR43818">
    <property type="entry name" value="BCDNA.GH03377"/>
    <property type="match status" value="1"/>
</dbReference>
<dbReference type="SUPFAM" id="SSF51735">
    <property type="entry name" value="NAD(P)-binding Rossmann-fold domains"/>
    <property type="match status" value="1"/>
</dbReference>
<evidence type="ECO:0000256" key="1">
    <source>
        <dbReference type="ARBA" id="ARBA00023002"/>
    </source>
</evidence>
<organism evidence="4 5">
    <name type="scientific">Bosea lupini</name>
    <dbReference type="NCBI Taxonomy" id="1036779"/>
    <lineage>
        <taxon>Bacteria</taxon>
        <taxon>Pseudomonadati</taxon>
        <taxon>Pseudomonadota</taxon>
        <taxon>Alphaproteobacteria</taxon>
        <taxon>Hyphomicrobiales</taxon>
        <taxon>Boseaceae</taxon>
        <taxon>Bosea</taxon>
    </lineage>
</organism>
<evidence type="ECO:0000259" key="3">
    <source>
        <dbReference type="Pfam" id="PF22725"/>
    </source>
</evidence>
<dbReference type="GO" id="GO:0000166">
    <property type="term" value="F:nucleotide binding"/>
    <property type="evidence" value="ECO:0007669"/>
    <property type="project" value="InterPro"/>
</dbReference>
<dbReference type="InterPro" id="IPR036291">
    <property type="entry name" value="NAD(P)-bd_dom_sf"/>
</dbReference>
<dbReference type="InterPro" id="IPR055170">
    <property type="entry name" value="GFO_IDH_MocA-like_dom"/>
</dbReference>
<dbReference type="Gene3D" id="3.30.360.10">
    <property type="entry name" value="Dihydrodipicolinate Reductase, domain 2"/>
    <property type="match status" value="1"/>
</dbReference>
<dbReference type="InterPro" id="IPR000683">
    <property type="entry name" value="Gfo/Idh/MocA-like_OxRdtase_N"/>
</dbReference>
<sequence length="365" mass="38527">MRKIGVGIIGCGNISTKYMTAMQQFSTIELRAVADMRTAPAEARGAEFGVPAMRVDQLLKRDDVEIVVNLTVPLAHTDVSLAALRAGKHVHSEKPLGVNVAEARKVMDLAEEKGVRVGSAPDTFLGGGHQTARKLIDDGAIGKVVAGNAFFGCPGHERWHPAPGFYYLRGGGPMLDMGPYYITDLVNLLGPIASVVGFATRPKAERLVTSQPMNGTLIPVEVATHVTGVLEFVSGAVVSITMSFDVPKHRHSPIEIYGSEGSLSVPDPNRFGGEVLVAKAGGDWQAQALSHGNSEGEFRSIGVADMAAALISGRPHRASGALALHVLEAMEAFQTASDEGRRVTLATTVERPAMLPPGLPTGTLD</sequence>
<accession>A0A1H7YAY2</accession>
<feature type="domain" description="Gfo/Idh/MocA-like oxidoreductase N-terminal" evidence="2">
    <location>
        <begin position="4"/>
        <end position="118"/>
    </location>
</feature>
<dbReference type="AlphaFoldDB" id="A0A1H7YAY2"/>
<evidence type="ECO:0000259" key="2">
    <source>
        <dbReference type="Pfam" id="PF01408"/>
    </source>
</evidence>
<dbReference type="GO" id="GO:0016491">
    <property type="term" value="F:oxidoreductase activity"/>
    <property type="evidence" value="ECO:0007669"/>
    <property type="project" value="UniProtKB-KW"/>
</dbReference>
<dbReference type="RefSeq" id="WP_091841606.1">
    <property type="nucleotide sequence ID" value="NZ_FOAN01000011.1"/>
</dbReference>
<evidence type="ECO:0000313" key="4">
    <source>
        <dbReference type="EMBL" id="SEM43125.1"/>
    </source>
</evidence>
<dbReference type="PANTHER" id="PTHR43818:SF11">
    <property type="entry name" value="BCDNA.GH03377"/>
    <property type="match status" value="1"/>
</dbReference>
<keyword evidence="1" id="KW-0560">Oxidoreductase</keyword>
<dbReference type="Pfam" id="PF22725">
    <property type="entry name" value="GFO_IDH_MocA_C3"/>
    <property type="match status" value="1"/>
</dbReference>